<evidence type="ECO:0000256" key="2">
    <source>
        <dbReference type="SAM" id="Coils"/>
    </source>
</evidence>
<evidence type="ECO:0000313" key="6">
    <source>
        <dbReference type="RefSeq" id="XP_003740641.2"/>
    </source>
</evidence>
<accession>A0AAJ6VWP6</accession>
<feature type="coiled-coil region" evidence="2">
    <location>
        <begin position="201"/>
        <end position="235"/>
    </location>
</feature>
<reference evidence="6" key="1">
    <citation type="submission" date="2025-08" db="UniProtKB">
        <authorList>
            <consortium name="RefSeq"/>
        </authorList>
    </citation>
    <scope>IDENTIFICATION</scope>
</reference>
<name>A0AAJ6VWP6_9ACAR</name>
<evidence type="ECO:0000313" key="5">
    <source>
        <dbReference type="Proteomes" id="UP000694867"/>
    </source>
</evidence>
<evidence type="ECO:0000256" key="1">
    <source>
        <dbReference type="PROSITE-ProRule" id="PRU00267"/>
    </source>
</evidence>
<keyword evidence="2" id="KW-0175">Coiled coil</keyword>
<dbReference type="GO" id="GO:0016514">
    <property type="term" value="C:SWI/SNF complex"/>
    <property type="evidence" value="ECO:0007669"/>
    <property type="project" value="TreeGrafter"/>
</dbReference>
<protein>
    <submittedName>
        <fullName evidence="6">SWI/SNF-related matrix-associated actin-dependent regulator of chromatin subfamily E member 1-like</fullName>
    </submittedName>
</protein>
<dbReference type="InterPro" id="IPR036910">
    <property type="entry name" value="HMG_box_dom_sf"/>
</dbReference>
<dbReference type="SUPFAM" id="SSF47095">
    <property type="entry name" value="HMG-box"/>
    <property type="match status" value="1"/>
</dbReference>
<proteinExistence type="predicted"/>
<feature type="non-terminal residue" evidence="6">
    <location>
        <position position="496"/>
    </location>
</feature>
<evidence type="ECO:0000259" key="4">
    <source>
        <dbReference type="PROSITE" id="PS50118"/>
    </source>
</evidence>
<dbReference type="CDD" id="cd21983">
    <property type="entry name" value="HMG-box_SMARCE1"/>
    <property type="match status" value="1"/>
</dbReference>
<dbReference type="GeneID" id="100906489"/>
<dbReference type="Gene3D" id="1.10.30.10">
    <property type="entry name" value="High mobility group box domain"/>
    <property type="match status" value="1"/>
</dbReference>
<feature type="region of interest" description="Disordered" evidence="3">
    <location>
        <begin position="123"/>
        <end position="162"/>
    </location>
</feature>
<feature type="domain" description="HMG box" evidence="4">
    <location>
        <begin position="40"/>
        <end position="108"/>
    </location>
</feature>
<dbReference type="Pfam" id="PF00505">
    <property type="entry name" value="HMG_box"/>
    <property type="match status" value="1"/>
</dbReference>
<gene>
    <name evidence="6" type="primary">LOC100906489</name>
</gene>
<feature type="DNA-binding region" description="HMG box" evidence="1">
    <location>
        <begin position="40"/>
        <end position="108"/>
    </location>
</feature>
<dbReference type="RefSeq" id="XP_003740641.2">
    <property type="nucleotide sequence ID" value="XM_003740593.2"/>
</dbReference>
<dbReference type="GO" id="GO:0045892">
    <property type="term" value="P:negative regulation of DNA-templated transcription"/>
    <property type="evidence" value="ECO:0007669"/>
    <property type="project" value="TreeGrafter"/>
</dbReference>
<dbReference type="InterPro" id="IPR009071">
    <property type="entry name" value="HMG_box_dom"/>
</dbReference>
<evidence type="ECO:0000256" key="3">
    <source>
        <dbReference type="SAM" id="MobiDB-lite"/>
    </source>
</evidence>
<dbReference type="SMART" id="SM00398">
    <property type="entry name" value="HMG"/>
    <property type="match status" value="1"/>
</dbReference>
<sequence length="496" mass="56073">MGGSPFVNTGHGHSQFIPLKVGTRAATQVDSRVPKAPKPPGKPLMPYLRYSRKVWDQVKAQNPDMKLWDVGKLIGQMWKELPEESKQVYIDDYEQEKAEYNENLKNYHSSPAYQSYVANKVRAQQAAEEREQNEKLGRGGYSSKDANKVSIQPAEDDDDTDELSVKHLAASRYMRNHRLIHEIFSDAVVPDVRSVVTTQRMAVLKRQVQSLTMHQEKLETELQQIEEKFMGASEVFNNELKKRRVKAVDQEAYQKMVDRALEALKENKRRMLSVQKKRRNKPSSTPLPQGYCARVVIWRVPRVVDAPEDGPKIQWTPTPAPPSGGEKDAMVKAVKGFRKIQEDTQNQEARVAAFEDEMADFGESGIGGVTGPEPMLMRREELVREGEGLELREDRFFKELREERKQAHRTGSRKSEVDIKITEKDERGVGGLHHGLNEVGESLRECSAAGVDGKEAKGVVTEKKPRFRAADQIVGVSKTITDQIELVSSSERAGVE</sequence>
<dbReference type="FunFam" id="1.10.30.10:FF:000048">
    <property type="entry name" value="Putative SWI/SNF-related matrix-associated actin-dependent regulator chromatin subfamily E member"/>
    <property type="match status" value="1"/>
</dbReference>
<dbReference type="PANTHER" id="PTHR46232">
    <property type="entry name" value="SMARCE1 REGULATOR OF CHROMATIN"/>
    <property type="match status" value="1"/>
</dbReference>
<dbReference type="GO" id="GO:0031492">
    <property type="term" value="F:nucleosomal DNA binding"/>
    <property type="evidence" value="ECO:0007669"/>
    <property type="project" value="TreeGrafter"/>
</dbReference>
<dbReference type="GO" id="GO:0016922">
    <property type="term" value="F:nuclear receptor binding"/>
    <property type="evidence" value="ECO:0007669"/>
    <property type="project" value="TreeGrafter"/>
</dbReference>
<dbReference type="Proteomes" id="UP000694867">
    <property type="component" value="Unplaced"/>
</dbReference>
<keyword evidence="1" id="KW-0238">DNA-binding</keyword>
<keyword evidence="5" id="KW-1185">Reference proteome</keyword>
<feature type="compositionally biased region" description="Basic and acidic residues" evidence="3">
    <location>
        <begin position="127"/>
        <end position="137"/>
    </location>
</feature>
<organism evidence="5 6">
    <name type="scientific">Galendromus occidentalis</name>
    <name type="common">western predatory mite</name>
    <dbReference type="NCBI Taxonomy" id="34638"/>
    <lineage>
        <taxon>Eukaryota</taxon>
        <taxon>Metazoa</taxon>
        <taxon>Ecdysozoa</taxon>
        <taxon>Arthropoda</taxon>
        <taxon>Chelicerata</taxon>
        <taxon>Arachnida</taxon>
        <taxon>Acari</taxon>
        <taxon>Parasitiformes</taxon>
        <taxon>Mesostigmata</taxon>
        <taxon>Gamasina</taxon>
        <taxon>Phytoseioidea</taxon>
        <taxon>Phytoseiidae</taxon>
        <taxon>Typhlodrominae</taxon>
        <taxon>Galendromus</taxon>
    </lineage>
</organism>
<keyword evidence="1" id="KW-0539">Nucleus</keyword>
<dbReference type="PROSITE" id="PS50118">
    <property type="entry name" value="HMG_BOX_2"/>
    <property type="match status" value="1"/>
</dbReference>
<dbReference type="PANTHER" id="PTHR46232:SF1">
    <property type="entry name" value="SWI_SNF-RELATED MATRIX-ASSOCIATED ACTIN-DEPENDENT REGULATOR OF CHROMATIN SUBFAMILY E MEMBER 1"/>
    <property type="match status" value="1"/>
</dbReference>
<dbReference type="KEGG" id="goe:100906489"/>
<dbReference type="AlphaFoldDB" id="A0AAJ6VWP6"/>